<reference evidence="1" key="1">
    <citation type="journal article" date="2014" name="Front. Microbiol.">
        <title>High frequency of phylogenetically diverse reductive dehalogenase-homologous genes in deep subseafloor sedimentary metagenomes.</title>
        <authorList>
            <person name="Kawai M."/>
            <person name="Futagami T."/>
            <person name="Toyoda A."/>
            <person name="Takaki Y."/>
            <person name="Nishi S."/>
            <person name="Hori S."/>
            <person name="Arai W."/>
            <person name="Tsubouchi T."/>
            <person name="Morono Y."/>
            <person name="Uchiyama I."/>
            <person name="Ito T."/>
            <person name="Fujiyama A."/>
            <person name="Inagaki F."/>
            <person name="Takami H."/>
        </authorList>
    </citation>
    <scope>NUCLEOTIDE SEQUENCE</scope>
    <source>
        <strain evidence="1">Expedition CK06-06</strain>
    </source>
</reference>
<dbReference type="PANTHER" id="PTHR35580">
    <property type="entry name" value="CELL SURFACE GLYCOPROTEIN (S-LAYER PROTEIN)-LIKE PROTEIN"/>
    <property type="match status" value="1"/>
</dbReference>
<evidence type="ECO:0000313" key="1">
    <source>
        <dbReference type="EMBL" id="GAF98475.1"/>
    </source>
</evidence>
<dbReference type="PANTHER" id="PTHR35580:SF1">
    <property type="entry name" value="PHYTASE-LIKE DOMAIN-CONTAINING PROTEIN"/>
    <property type="match status" value="1"/>
</dbReference>
<protein>
    <submittedName>
        <fullName evidence="1">Uncharacterized protein</fullName>
    </submittedName>
</protein>
<feature type="non-terminal residue" evidence="1">
    <location>
        <position position="281"/>
    </location>
</feature>
<gene>
    <name evidence="1" type="ORF">S01H1_26686</name>
</gene>
<dbReference type="EMBL" id="BARS01016187">
    <property type="protein sequence ID" value="GAF98475.1"/>
    <property type="molecule type" value="Genomic_DNA"/>
</dbReference>
<proteinExistence type="predicted"/>
<dbReference type="AlphaFoldDB" id="X0VD68"/>
<sequence length="281" mass="30850">AFLAKFTGDLSDLVFFTYIGGSDHDYATAVALVPAYPPGGGTNWDEPNQIANEGWVFDRTVPCVVGYTWNGATDFPTTTGAYDPNVDGVCDAFLCQFDSFGRSLLYSTVLGGGGTDYGYAVAAGTNGDVYITGYTHDANTDYPTTPGAYDQTHNGTTDAFVSKFTIGFDGQDSNAPDYTHCDDTALFVGENTDGNCVFEFSKYIWVRSDWTSGHCETEVTRELQHIHFETDPNVANANRFWDWYYDVGTSGVTRDSDATNLRESIAYALDGWTDGDYNYWL</sequence>
<organism evidence="1">
    <name type="scientific">marine sediment metagenome</name>
    <dbReference type="NCBI Taxonomy" id="412755"/>
    <lineage>
        <taxon>unclassified sequences</taxon>
        <taxon>metagenomes</taxon>
        <taxon>ecological metagenomes</taxon>
    </lineage>
</organism>
<dbReference type="InterPro" id="IPR052918">
    <property type="entry name" value="Motility_Chemotaxis_Reg"/>
</dbReference>
<comment type="caution">
    <text evidence="1">The sequence shown here is derived from an EMBL/GenBank/DDBJ whole genome shotgun (WGS) entry which is preliminary data.</text>
</comment>
<feature type="non-terminal residue" evidence="1">
    <location>
        <position position="1"/>
    </location>
</feature>
<name>X0VD68_9ZZZZ</name>
<accession>X0VD68</accession>